<keyword evidence="2" id="KW-1185">Reference proteome</keyword>
<sequence>MFFSTPENWRDWLVANHEERSELWVGYYKVSTGKPSITWPESVDQALCFGWIDGVRKSVDDQSYKIRFSPRQARSIWSAVNIARFQELVELGLVHPKGQAAFDQRTVEKSVVYSYEQGQASELPAEYEETFRAEAVAWEWFQGQAPYYRRSAAHWVISAKREETRLKRLAQLIADSAEGRRIAPLTPPGKK</sequence>
<protein>
    <recommendedName>
        <fullName evidence="3">Bacteriocin-protection protein</fullName>
    </recommendedName>
</protein>
<accession>A0A5M3WVR8</accession>
<proteinExistence type="predicted"/>
<dbReference type="Pfam" id="PF13376">
    <property type="entry name" value="OmdA"/>
    <property type="match status" value="1"/>
</dbReference>
<dbReference type="EMBL" id="BLAE01000047">
    <property type="protein sequence ID" value="GES13567.1"/>
    <property type="molecule type" value="Genomic_DNA"/>
</dbReference>
<evidence type="ECO:0000313" key="2">
    <source>
        <dbReference type="Proteomes" id="UP000331127"/>
    </source>
</evidence>
<dbReference type="AlphaFoldDB" id="A0A5M3WVR8"/>
<evidence type="ECO:0008006" key="3">
    <source>
        <dbReference type="Google" id="ProtNLM"/>
    </source>
</evidence>
<evidence type="ECO:0000313" key="1">
    <source>
        <dbReference type="EMBL" id="GES13567.1"/>
    </source>
</evidence>
<comment type="caution">
    <text evidence="1">The sequence shown here is derived from an EMBL/GenBank/DDBJ whole genome shotgun (WGS) entry which is preliminary data.</text>
</comment>
<name>A0A5M3WVR8_9ACTN</name>
<gene>
    <name evidence="1" type="ORF">Amac_071640</name>
</gene>
<reference evidence="1 2" key="1">
    <citation type="submission" date="2019-10" db="EMBL/GenBank/DDBJ databases">
        <title>Whole genome shotgun sequence of Acrocarpospora macrocephala NBRC 16266.</title>
        <authorList>
            <person name="Ichikawa N."/>
            <person name="Kimura A."/>
            <person name="Kitahashi Y."/>
            <person name="Komaki H."/>
            <person name="Oguchi A."/>
        </authorList>
    </citation>
    <scope>NUCLEOTIDE SEQUENCE [LARGE SCALE GENOMIC DNA]</scope>
    <source>
        <strain evidence="1 2">NBRC 16266</strain>
    </source>
</reference>
<dbReference type="Proteomes" id="UP000331127">
    <property type="component" value="Unassembled WGS sequence"/>
</dbReference>
<organism evidence="1 2">
    <name type="scientific">Acrocarpospora macrocephala</name>
    <dbReference type="NCBI Taxonomy" id="150177"/>
    <lineage>
        <taxon>Bacteria</taxon>
        <taxon>Bacillati</taxon>
        <taxon>Actinomycetota</taxon>
        <taxon>Actinomycetes</taxon>
        <taxon>Streptosporangiales</taxon>
        <taxon>Streptosporangiaceae</taxon>
        <taxon>Acrocarpospora</taxon>
    </lineage>
</organism>